<feature type="domain" description="Outer membrane protein beta-barrel" evidence="4">
    <location>
        <begin position="382"/>
        <end position="789"/>
    </location>
</feature>
<evidence type="ECO:0000256" key="2">
    <source>
        <dbReference type="SAM" id="SignalP"/>
    </source>
</evidence>
<dbReference type="Gene3D" id="2.60.40.1120">
    <property type="entry name" value="Carboxypeptidase-like, regulatory domain"/>
    <property type="match status" value="1"/>
</dbReference>
<dbReference type="InterPro" id="IPR012910">
    <property type="entry name" value="Plug_dom"/>
</dbReference>
<feature type="chain" id="PRO_5017674721" evidence="2">
    <location>
        <begin position="20"/>
        <end position="815"/>
    </location>
</feature>
<dbReference type="RefSeq" id="WP_119048313.1">
    <property type="nucleotide sequence ID" value="NZ_CP032157.1"/>
</dbReference>
<dbReference type="InterPro" id="IPR039426">
    <property type="entry name" value="TonB-dep_rcpt-like"/>
</dbReference>
<dbReference type="Pfam" id="PF14905">
    <property type="entry name" value="OMP_b-brl_3"/>
    <property type="match status" value="1"/>
</dbReference>
<proteinExistence type="predicted"/>
<keyword evidence="5" id="KW-0675">Receptor</keyword>
<protein>
    <submittedName>
        <fullName evidence="5">TonB-dependent receptor</fullName>
    </submittedName>
</protein>
<keyword evidence="6" id="KW-1185">Reference proteome</keyword>
<dbReference type="Proteomes" id="UP000263900">
    <property type="component" value="Chromosome"/>
</dbReference>
<accession>A0A3B7MLK3</accession>
<dbReference type="GO" id="GO:0044718">
    <property type="term" value="P:siderophore transmembrane transport"/>
    <property type="evidence" value="ECO:0007669"/>
    <property type="project" value="TreeGrafter"/>
</dbReference>
<dbReference type="InterPro" id="IPR041700">
    <property type="entry name" value="OMP_b-brl_3"/>
</dbReference>
<evidence type="ECO:0000313" key="6">
    <source>
        <dbReference type="Proteomes" id="UP000263900"/>
    </source>
</evidence>
<feature type="signal peptide" evidence="2">
    <location>
        <begin position="1"/>
        <end position="19"/>
    </location>
</feature>
<evidence type="ECO:0000256" key="1">
    <source>
        <dbReference type="ARBA" id="ARBA00022729"/>
    </source>
</evidence>
<dbReference type="InterPro" id="IPR008969">
    <property type="entry name" value="CarboxyPept-like_regulatory"/>
</dbReference>
<dbReference type="Gene3D" id="2.170.130.10">
    <property type="entry name" value="TonB-dependent receptor, plug domain"/>
    <property type="match status" value="1"/>
</dbReference>
<organism evidence="5 6">
    <name type="scientific">Paraflavitalea soli</name>
    <dbReference type="NCBI Taxonomy" id="2315862"/>
    <lineage>
        <taxon>Bacteria</taxon>
        <taxon>Pseudomonadati</taxon>
        <taxon>Bacteroidota</taxon>
        <taxon>Chitinophagia</taxon>
        <taxon>Chitinophagales</taxon>
        <taxon>Chitinophagaceae</taxon>
        <taxon>Paraflavitalea</taxon>
    </lineage>
</organism>
<dbReference type="AlphaFoldDB" id="A0A3B7MLK3"/>
<keyword evidence="1 2" id="KW-0732">Signal</keyword>
<dbReference type="EMBL" id="CP032157">
    <property type="protein sequence ID" value="AXY72475.1"/>
    <property type="molecule type" value="Genomic_DNA"/>
</dbReference>
<sequence>MKSFFTILCTMLFSVYALAQSNNKTISGQVKDIQNEPVPGATLRLVQAKDSATVQTKTARDNGRFEFSNLPNGVYLLVITATGTQKYTSAPLTLEADRTQLVLPAIILLPQKKANLKEVVVVAKKPLIEQDIDKTIVNVESMISASTSNTLEVLEKTPGITVDANGEISLQGSSGVNVLIDGRPTYMSGRDLAAYLRSLPGGMLDKIELMPNPPAKYDAAGGAVINIRLKKKRTEGYAGSLSLNYNQGKLARSYNSLNLNYLNRKVNLFGNFSYGRYADFNDDVSNRVFYGSSAQKSASVGLENYSTSGSNEFNGRIGMDYTVSSKTTLGFIVNGSARRRKEYVDYVSNSYSAGDVLDSIGWGGSDNTSNWRQLNGNINLQHKFDDAGRELTADINYINYNNKGDQVLQNFVSGSSGGQLRNQDFYYNLPSNIDIYTARADYSHPLKNKASLSGGVKTSFVENDNQSDYYAVMGGTHTPDYGRSNHFIYRENINALYVNGRKDWKRIGMQLGLRLENTQTKGRQLGNAVVPASTFTNDYTGLFSTVYVSYKLDSLGKHNLILNYSRRVNRPGYQQLNPFLFFVDQYSYSTGNPYLQPSYNNSVSLTYRYKQFFNGIFNVERATDGFFGASRVEDNILITRPENIATRQLIAVLLYFNTLPAKWWTLNFHIAGAQFSTKGQLYTENLDIVMYTWRTNLLSQFRFNKDWSAEFYGAYNAAINNWQRMVQPRYWVNAAIQKKILKGKGNLKINVEDIFRTMKWDEELKGLKQAQSHRVSFNDTRRVGISFSYSFGKETFTRKRKYNDNTADDVKERVQ</sequence>
<dbReference type="SUPFAM" id="SSF49464">
    <property type="entry name" value="Carboxypeptidase regulatory domain-like"/>
    <property type="match status" value="1"/>
</dbReference>
<dbReference type="OrthoDB" id="905812at2"/>
<dbReference type="InterPro" id="IPR037066">
    <property type="entry name" value="Plug_dom_sf"/>
</dbReference>
<reference evidence="5 6" key="1">
    <citation type="submission" date="2018-09" db="EMBL/GenBank/DDBJ databases">
        <title>Genome sequencing of strain 6GH32-13.</title>
        <authorList>
            <person name="Weon H.-Y."/>
            <person name="Heo J."/>
            <person name="Kwon S.-W."/>
        </authorList>
    </citation>
    <scope>NUCLEOTIDE SEQUENCE [LARGE SCALE GENOMIC DNA]</scope>
    <source>
        <strain evidence="5 6">5GH32-13</strain>
    </source>
</reference>
<feature type="domain" description="TonB-dependent receptor plug" evidence="3">
    <location>
        <begin position="133"/>
        <end position="220"/>
    </location>
</feature>
<name>A0A3B7MLK3_9BACT</name>
<evidence type="ECO:0000313" key="5">
    <source>
        <dbReference type="EMBL" id="AXY72475.1"/>
    </source>
</evidence>
<dbReference type="GO" id="GO:0015344">
    <property type="term" value="F:siderophore uptake transmembrane transporter activity"/>
    <property type="evidence" value="ECO:0007669"/>
    <property type="project" value="TreeGrafter"/>
</dbReference>
<dbReference type="KEGG" id="pseg:D3H65_00115"/>
<dbReference type="PANTHER" id="PTHR30069">
    <property type="entry name" value="TONB-DEPENDENT OUTER MEMBRANE RECEPTOR"/>
    <property type="match status" value="1"/>
</dbReference>
<evidence type="ECO:0000259" key="4">
    <source>
        <dbReference type="Pfam" id="PF14905"/>
    </source>
</evidence>
<dbReference type="PANTHER" id="PTHR30069:SF29">
    <property type="entry name" value="HEMOGLOBIN AND HEMOGLOBIN-HAPTOGLOBIN-BINDING PROTEIN 1-RELATED"/>
    <property type="match status" value="1"/>
</dbReference>
<evidence type="ECO:0000259" key="3">
    <source>
        <dbReference type="Pfam" id="PF07715"/>
    </source>
</evidence>
<dbReference type="Pfam" id="PF13620">
    <property type="entry name" value="CarboxypepD_reg"/>
    <property type="match status" value="1"/>
</dbReference>
<dbReference type="Pfam" id="PF07715">
    <property type="entry name" value="Plug"/>
    <property type="match status" value="1"/>
</dbReference>
<gene>
    <name evidence="5" type="ORF">D3H65_00115</name>
</gene>
<dbReference type="SUPFAM" id="SSF56935">
    <property type="entry name" value="Porins"/>
    <property type="match status" value="1"/>
</dbReference>